<protein>
    <submittedName>
        <fullName evidence="2">Uncharacterized protein</fullName>
    </submittedName>
</protein>
<evidence type="ECO:0000313" key="2">
    <source>
        <dbReference type="EMBL" id="GBP16431.1"/>
    </source>
</evidence>
<dbReference type="Proteomes" id="UP000299102">
    <property type="component" value="Unassembled WGS sequence"/>
</dbReference>
<accession>A0A4C1TR12</accession>
<dbReference type="AlphaFoldDB" id="A0A4C1TR12"/>
<keyword evidence="3" id="KW-1185">Reference proteome</keyword>
<sequence length="112" mass="11960">MGGRKRFRAFTHPLPVVDHERLRGASRGRGRRPEAGNESTAPPVAECGRIKVGAGSAANYQLPNTHLAKQASAALYPLPKDCRPGSRVMVNSAAAREWAGSAGAISYSHRIQ</sequence>
<dbReference type="EMBL" id="BGZK01000079">
    <property type="protein sequence ID" value="GBP16431.1"/>
    <property type="molecule type" value="Genomic_DNA"/>
</dbReference>
<name>A0A4C1TR12_EUMVA</name>
<feature type="region of interest" description="Disordered" evidence="1">
    <location>
        <begin position="1"/>
        <end position="43"/>
    </location>
</feature>
<gene>
    <name evidence="2" type="ORF">EVAR_10011_1</name>
</gene>
<reference evidence="2 3" key="1">
    <citation type="journal article" date="2019" name="Commun. Biol.">
        <title>The bagworm genome reveals a unique fibroin gene that provides high tensile strength.</title>
        <authorList>
            <person name="Kono N."/>
            <person name="Nakamura H."/>
            <person name="Ohtoshi R."/>
            <person name="Tomita M."/>
            <person name="Numata K."/>
            <person name="Arakawa K."/>
        </authorList>
    </citation>
    <scope>NUCLEOTIDE SEQUENCE [LARGE SCALE GENOMIC DNA]</scope>
</reference>
<proteinExistence type="predicted"/>
<organism evidence="2 3">
    <name type="scientific">Eumeta variegata</name>
    <name type="common">Bagworm moth</name>
    <name type="synonym">Eumeta japonica</name>
    <dbReference type="NCBI Taxonomy" id="151549"/>
    <lineage>
        <taxon>Eukaryota</taxon>
        <taxon>Metazoa</taxon>
        <taxon>Ecdysozoa</taxon>
        <taxon>Arthropoda</taxon>
        <taxon>Hexapoda</taxon>
        <taxon>Insecta</taxon>
        <taxon>Pterygota</taxon>
        <taxon>Neoptera</taxon>
        <taxon>Endopterygota</taxon>
        <taxon>Lepidoptera</taxon>
        <taxon>Glossata</taxon>
        <taxon>Ditrysia</taxon>
        <taxon>Tineoidea</taxon>
        <taxon>Psychidae</taxon>
        <taxon>Oiketicinae</taxon>
        <taxon>Eumeta</taxon>
    </lineage>
</organism>
<evidence type="ECO:0000256" key="1">
    <source>
        <dbReference type="SAM" id="MobiDB-lite"/>
    </source>
</evidence>
<comment type="caution">
    <text evidence="2">The sequence shown here is derived from an EMBL/GenBank/DDBJ whole genome shotgun (WGS) entry which is preliminary data.</text>
</comment>
<evidence type="ECO:0000313" key="3">
    <source>
        <dbReference type="Proteomes" id="UP000299102"/>
    </source>
</evidence>